<dbReference type="InterPro" id="IPR002939">
    <property type="entry name" value="DnaJ_C"/>
</dbReference>
<evidence type="ECO:0000256" key="2">
    <source>
        <dbReference type="SAM" id="MobiDB-lite"/>
    </source>
</evidence>
<dbReference type="InterPro" id="IPR018253">
    <property type="entry name" value="DnaJ_domain_CS"/>
</dbReference>
<dbReference type="InterPro" id="IPR051339">
    <property type="entry name" value="DnaJ_subfamily_B"/>
</dbReference>
<dbReference type="CDD" id="cd06257">
    <property type="entry name" value="DnaJ"/>
    <property type="match status" value="1"/>
</dbReference>
<dbReference type="PANTHER" id="PTHR24078">
    <property type="entry name" value="DNAJ HOMOLOG SUBFAMILY C MEMBER"/>
    <property type="match status" value="1"/>
</dbReference>
<dbReference type="GO" id="GO:0006457">
    <property type="term" value="P:protein folding"/>
    <property type="evidence" value="ECO:0007669"/>
    <property type="project" value="InterPro"/>
</dbReference>
<dbReference type="PANTHER" id="PTHR24078:SF553">
    <property type="entry name" value="DNAJ HOMOLOG SUBFAMILY B MEMBER 5"/>
    <property type="match status" value="1"/>
</dbReference>
<reference evidence="4 5" key="1">
    <citation type="submission" date="2018-06" db="EMBL/GenBank/DDBJ databases">
        <title>Comparative genomics reveals the genomic features of Rhizophagus irregularis, R. cerebriforme, R. diaphanum and Gigaspora rosea, and their symbiotic lifestyle signature.</title>
        <authorList>
            <person name="Morin E."/>
            <person name="San Clemente H."/>
            <person name="Chen E.C.H."/>
            <person name="De La Providencia I."/>
            <person name="Hainaut M."/>
            <person name="Kuo A."/>
            <person name="Kohler A."/>
            <person name="Murat C."/>
            <person name="Tang N."/>
            <person name="Roy S."/>
            <person name="Loubradou J."/>
            <person name="Henrissat B."/>
            <person name="Grigoriev I.V."/>
            <person name="Corradi N."/>
            <person name="Roux C."/>
            <person name="Martin F.M."/>
        </authorList>
    </citation>
    <scope>NUCLEOTIDE SEQUENCE [LARGE SCALE GENOMIC DNA]</scope>
    <source>
        <strain evidence="4 5">DAOM 227022</strain>
    </source>
</reference>
<dbReference type="Gene3D" id="1.10.287.110">
    <property type="entry name" value="DnaJ domain"/>
    <property type="match status" value="1"/>
</dbReference>
<feature type="domain" description="J" evidence="3">
    <location>
        <begin position="4"/>
        <end position="70"/>
    </location>
</feature>
<sequence length="363" mass="40183">MGKDYYKILNVDKNADEEQLKKAYKKLALKWHPDRHQTEKEEAEKKFKEINEAFEVLSDKNKRQIYDMYGEEGLKAGPPPPTEEGAGFAGGFPGGFGNFSSGAFPGGTFPGGTTFTFSSSGRGFNPTDPNTIFSQFFSNLGGGDDDFMNAFPGGFPRRSKGGRPPSDDFGDFFSRSRGQESGGALEVKHSLPLSLEDIYKGTTKKLKVTRKLIDSATNKVVPTDKILEINVRPGLKAGTKFRFPKSGDELPNGDTQDIVVILEEKPHPIYTRDGDNLRITLTLSLLEALTGFKKTIQTLDDRKLAISNSLVIKPGQEQRFPNEGMPTKNPNKKGDLVVKYDVKFPTRLSEDQKKALKDCLQDV</sequence>
<dbReference type="PRINTS" id="PR00625">
    <property type="entry name" value="JDOMAIN"/>
</dbReference>
<dbReference type="InterPro" id="IPR001623">
    <property type="entry name" value="DnaJ_domain"/>
</dbReference>
<dbReference type="CDD" id="cd10747">
    <property type="entry name" value="DnaJ_C"/>
    <property type="match status" value="1"/>
</dbReference>
<evidence type="ECO:0000313" key="5">
    <source>
        <dbReference type="Proteomes" id="UP000265703"/>
    </source>
</evidence>
<dbReference type="GO" id="GO:0051087">
    <property type="term" value="F:protein-folding chaperone binding"/>
    <property type="evidence" value="ECO:0007669"/>
    <property type="project" value="TreeGrafter"/>
</dbReference>
<dbReference type="Pfam" id="PF00226">
    <property type="entry name" value="DnaJ"/>
    <property type="match status" value="1"/>
</dbReference>
<dbReference type="FunFam" id="2.60.260.20:FF:000002">
    <property type="entry name" value="Dnaj homolog subfamily b member"/>
    <property type="match status" value="1"/>
</dbReference>
<evidence type="ECO:0000313" key="4">
    <source>
        <dbReference type="EMBL" id="RIA88723.1"/>
    </source>
</evidence>
<dbReference type="PROSITE" id="PS00636">
    <property type="entry name" value="DNAJ_1"/>
    <property type="match status" value="1"/>
</dbReference>
<feature type="region of interest" description="Disordered" evidence="2">
    <location>
        <begin position="155"/>
        <end position="185"/>
    </location>
</feature>
<evidence type="ECO:0000259" key="3">
    <source>
        <dbReference type="PROSITE" id="PS50076"/>
    </source>
</evidence>
<organism evidence="4 5">
    <name type="scientific">Glomus cerebriforme</name>
    <dbReference type="NCBI Taxonomy" id="658196"/>
    <lineage>
        <taxon>Eukaryota</taxon>
        <taxon>Fungi</taxon>
        <taxon>Fungi incertae sedis</taxon>
        <taxon>Mucoromycota</taxon>
        <taxon>Glomeromycotina</taxon>
        <taxon>Glomeromycetes</taxon>
        <taxon>Glomerales</taxon>
        <taxon>Glomeraceae</taxon>
        <taxon>Glomus</taxon>
    </lineage>
</organism>
<dbReference type="GO" id="GO:0051082">
    <property type="term" value="F:unfolded protein binding"/>
    <property type="evidence" value="ECO:0007669"/>
    <property type="project" value="InterPro"/>
</dbReference>
<dbReference type="Gene3D" id="2.60.260.20">
    <property type="entry name" value="Urease metallochaperone UreE, N-terminal domain"/>
    <property type="match status" value="2"/>
</dbReference>
<dbReference type="AlphaFoldDB" id="A0A397SRH4"/>
<keyword evidence="1" id="KW-0143">Chaperone</keyword>
<dbReference type="GO" id="GO:0005829">
    <property type="term" value="C:cytosol"/>
    <property type="evidence" value="ECO:0007669"/>
    <property type="project" value="TreeGrafter"/>
</dbReference>
<dbReference type="InterPro" id="IPR008971">
    <property type="entry name" value="HSP40/DnaJ_pept-bd"/>
</dbReference>
<gene>
    <name evidence="4" type="ORF">C1645_713123</name>
</gene>
<evidence type="ECO:0000256" key="1">
    <source>
        <dbReference type="ARBA" id="ARBA00023186"/>
    </source>
</evidence>
<dbReference type="FunFam" id="2.60.260.20:FF:000013">
    <property type="entry name" value="DnaJ subfamily B member 11"/>
    <property type="match status" value="1"/>
</dbReference>
<dbReference type="PROSITE" id="PS50076">
    <property type="entry name" value="DNAJ_2"/>
    <property type="match status" value="1"/>
</dbReference>
<protein>
    <recommendedName>
        <fullName evidence="3">J domain-containing protein</fullName>
    </recommendedName>
</protein>
<accession>A0A397SRH4</accession>
<dbReference type="GO" id="GO:0006413">
    <property type="term" value="P:translational initiation"/>
    <property type="evidence" value="ECO:0007669"/>
    <property type="project" value="TreeGrafter"/>
</dbReference>
<dbReference type="Pfam" id="PF01556">
    <property type="entry name" value="DnaJ_C"/>
    <property type="match status" value="1"/>
</dbReference>
<dbReference type="OrthoDB" id="10250354at2759"/>
<proteinExistence type="predicted"/>
<comment type="caution">
    <text evidence="4">The sequence shown here is derived from an EMBL/GenBank/DDBJ whole genome shotgun (WGS) entry which is preliminary data.</text>
</comment>
<keyword evidence="5" id="KW-1185">Reference proteome</keyword>
<dbReference type="STRING" id="658196.A0A397SRH4"/>
<dbReference type="SMART" id="SM00271">
    <property type="entry name" value="DnaJ"/>
    <property type="match status" value="1"/>
</dbReference>
<dbReference type="InterPro" id="IPR036869">
    <property type="entry name" value="J_dom_sf"/>
</dbReference>
<name>A0A397SRH4_9GLOM</name>
<dbReference type="SUPFAM" id="SSF49493">
    <property type="entry name" value="HSP40/DnaJ peptide-binding domain"/>
    <property type="match status" value="2"/>
</dbReference>
<dbReference type="EMBL" id="QKYT01000250">
    <property type="protein sequence ID" value="RIA88723.1"/>
    <property type="molecule type" value="Genomic_DNA"/>
</dbReference>
<dbReference type="Proteomes" id="UP000265703">
    <property type="component" value="Unassembled WGS sequence"/>
</dbReference>
<dbReference type="SUPFAM" id="SSF46565">
    <property type="entry name" value="Chaperone J-domain"/>
    <property type="match status" value="1"/>
</dbReference>